<feature type="domain" description="Rhodanese" evidence="1">
    <location>
        <begin position="20"/>
        <end position="107"/>
    </location>
</feature>
<keyword evidence="3" id="KW-1185">Reference proteome</keyword>
<dbReference type="InterPro" id="IPR001763">
    <property type="entry name" value="Rhodanese-like_dom"/>
</dbReference>
<evidence type="ECO:0000313" key="3">
    <source>
        <dbReference type="Proteomes" id="UP000708148"/>
    </source>
</evidence>
<accession>A0A8S1JHS0</accession>
<protein>
    <recommendedName>
        <fullName evidence="1">Rhodanese domain-containing protein</fullName>
    </recommendedName>
</protein>
<sequence>MSVEELSDRMVDDEWVSSSQLLDVREDWEHETSFLPHFALRPFSRFPSWGPSAAAKLDPERETVVLCHHGIRSHSVAQFLADQGFKRVFNVSGGIDAYSRIVDPSVPRY</sequence>
<dbReference type="SMART" id="SM00450">
    <property type="entry name" value="RHOD"/>
    <property type="match status" value="1"/>
</dbReference>
<dbReference type="OrthoDB" id="1911748at2759"/>
<gene>
    <name evidence="2" type="ORF">OSTQU699_LOCUS9552</name>
</gene>
<dbReference type="SUPFAM" id="SSF52821">
    <property type="entry name" value="Rhodanese/Cell cycle control phosphatase"/>
    <property type="match status" value="1"/>
</dbReference>
<comment type="caution">
    <text evidence="2">The sequence shown here is derived from an EMBL/GenBank/DDBJ whole genome shotgun (WGS) entry which is preliminary data.</text>
</comment>
<dbReference type="Gene3D" id="3.40.250.10">
    <property type="entry name" value="Rhodanese-like domain"/>
    <property type="match status" value="1"/>
</dbReference>
<dbReference type="InterPro" id="IPR036873">
    <property type="entry name" value="Rhodanese-like_dom_sf"/>
</dbReference>
<name>A0A8S1JHS0_9CHLO</name>
<evidence type="ECO:0000313" key="2">
    <source>
        <dbReference type="EMBL" id="CAD7704195.1"/>
    </source>
</evidence>
<dbReference type="InterPro" id="IPR052204">
    <property type="entry name" value="PpiC/parvulin_rotamase"/>
</dbReference>
<evidence type="ECO:0000259" key="1">
    <source>
        <dbReference type="PROSITE" id="PS50206"/>
    </source>
</evidence>
<reference evidence="2" key="1">
    <citation type="submission" date="2020-12" db="EMBL/GenBank/DDBJ databases">
        <authorList>
            <person name="Iha C."/>
        </authorList>
    </citation>
    <scope>NUCLEOTIDE SEQUENCE</scope>
</reference>
<dbReference type="Proteomes" id="UP000708148">
    <property type="component" value="Unassembled WGS sequence"/>
</dbReference>
<dbReference type="EMBL" id="CAJHUC010002688">
    <property type="protein sequence ID" value="CAD7704195.1"/>
    <property type="molecule type" value="Genomic_DNA"/>
</dbReference>
<organism evidence="2 3">
    <name type="scientific">Ostreobium quekettii</name>
    <dbReference type="NCBI Taxonomy" id="121088"/>
    <lineage>
        <taxon>Eukaryota</taxon>
        <taxon>Viridiplantae</taxon>
        <taxon>Chlorophyta</taxon>
        <taxon>core chlorophytes</taxon>
        <taxon>Ulvophyceae</taxon>
        <taxon>TCBD clade</taxon>
        <taxon>Bryopsidales</taxon>
        <taxon>Ostreobineae</taxon>
        <taxon>Ostreobiaceae</taxon>
        <taxon>Ostreobium</taxon>
    </lineage>
</organism>
<dbReference type="Pfam" id="PF00581">
    <property type="entry name" value="Rhodanese"/>
    <property type="match status" value="1"/>
</dbReference>
<dbReference type="PROSITE" id="PS50206">
    <property type="entry name" value="RHODANESE_3"/>
    <property type="match status" value="1"/>
</dbReference>
<dbReference type="PANTHER" id="PTHR43629:SF2">
    <property type="entry name" value="RHODANESE-LIKE_PPIC DOMAIN-CONTAINING PROTEIN 12, CHLOROPLASTIC"/>
    <property type="match status" value="1"/>
</dbReference>
<dbReference type="PANTHER" id="PTHR43629">
    <property type="entry name" value="PEPTIDYL-PROLYL CIS-TRANS ISOMERASE"/>
    <property type="match status" value="1"/>
</dbReference>
<proteinExistence type="predicted"/>
<dbReference type="AlphaFoldDB" id="A0A8S1JHS0"/>